<reference evidence="3 4" key="2">
    <citation type="submission" date="2025-04" db="UniProtKB">
        <authorList>
            <consortium name="RefSeq"/>
        </authorList>
    </citation>
    <scope>IDENTIFICATION</scope>
    <source>
        <tissue evidence="3 4">Whole sample</tissue>
    </source>
</reference>
<evidence type="ECO:0000313" key="2">
    <source>
        <dbReference type="Proteomes" id="UP000694844"/>
    </source>
</evidence>
<proteinExistence type="predicted"/>
<evidence type="ECO:0000313" key="3">
    <source>
        <dbReference type="RefSeq" id="XP_022303941.1"/>
    </source>
</evidence>
<gene>
    <name evidence="4" type="primary">LOC111132686</name>
    <name evidence="3" type="synonym">LOC111111325</name>
</gene>
<keyword evidence="2" id="KW-1185">Reference proteome</keyword>
<reference evidence="2" key="1">
    <citation type="submission" date="2024-06" db="UniProtKB">
        <authorList>
            <consortium name="RefSeq"/>
        </authorList>
    </citation>
    <scope>NUCLEOTIDE SEQUENCE [LARGE SCALE GENOMIC DNA]</scope>
</reference>
<evidence type="ECO:0000256" key="1">
    <source>
        <dbReference type="SAM" id="SignalP"/>
    </source>
</evidence>
<evidence type="ECO:0000313" key="4">
    <source>
        <dbReference type="RefSeq" id="XP_022336224.1"/>
    </source>
</evidence>
<dbReference type="GeneID" id="111132686"/>
<feature type="signal peptide" evidence="1">
    <location>
        <begin position="1"/>
        <end position="20"/>
    </location>
</feature>
<dbReference type="OrthoDB" id="6188530at2759"/>
<dbReference type="RefSeq" id="XP_022303941.1">
    <property type="nucleotide sequence ID" value="XM_022448233.1"/>
</dbReference>
<organism evidence="2 4">
    <name type="scientific">Crassostrea virginica</name>
    <name type="common">Eastern oyster</name>
    <dbReference type="NCBI Taxonomy" id="6565"/>
    <lineage>
        <taxon>Eukaryota</taxon>
        <taxon>Metazoa</taxon>
        <taxon>Spiralia</taxon>
        <taxon>Lophotrochozoa</taxon>
        <taxon>Mollusca</taxon>
        <taxon>Bivalvia</taxon>
        <taxon>Autobranchia</taxon>
        <taxon>Pteriomorphia</taxon>
        <taxon>Ostreida</taxon>
        <taxon>Ostreoidea</taxon>
        <taxon>Ostreidae</taxon>
        <taxon>Crassostrea</taxon>
    </lineage>
</organism>
<name>A0A8B8E985_CRAVI</name>
<dbReference type="RefSeq" id="XP_022336224.1">
    <property type="nucleotide sequence ID" value="XM_022480516.1"/>
</dbReference>
<keyword evidence="1" id="KW-0732">Signal</keyword>
<dbReference type="KEGG" id="cvn:111111325"/>
<dbReference type="AlphaFoldDB" id="A0A8B8E985"/>
<sequence>MLGRVSFVFLVSSCVGGALALTSGLLGPEKNFCPGLSSVDLDACLISDPCCFVTPRFENGCFLGCDPVCHNSAFCDRKCPVLKRYEVESCVNTDGLCFVQELKEDIFGQTCFRGCVKGCA</sequence>
<dbReference type="Proteomes" id="UP000694844">
    <property type="component" value="Chromosome 1"/>
</dbReference>
<protein>
    <submittedName>
        <fullName evidence="3">Uncharacterized protein LOC111111325</fullName>
    </submittedName>
    <submittedName>
        <fullName evidence="4">Uncharacterized protein LOC111132686</fullName>
    </submittedName>
</protein>
<feature type="chain" id="PRO_5044666410" evidence="1">
    <location>
        <begin position="21"/>
        <end position="120"/>
    </location>
</feature>
<dbReference type="KEGG" id="cvn:111132686"/>
<accession>A0A8B8E985</accession>